<proteinExistence type="predicted"/>
<protein>
    <submittedName>
        <fullName evidence="2">Uncharacterized protein</fullName>
    </submittedName>
</protein>
<dbReference type="EMBL" id="JAINUG010001699">
    <property type="protein sequence ID" value="KAJ8355053.1"/>
    <property type="molecule type" value="Genomic_DNA"/>
</dbReference>
<gene>
    <name evidence="2" type="ORF">AAFF_G00104130</name>
</gene>
<accession>A0AAD7R1D3</accession>
<evidence type="ECO:0000256" key="1">
    <source>
        <dbReference type="SAM" id="MobiDB-lite"/>
    </source>
</evidence>
<dbReference type="AlphaFoldDB" id="A0AAD7R1D3"/>
<name>A0AAD7R1D3_9TELE</name>
<keyword evidence="3" id="KW-1185">Reference proteome</keyword>
<evidence type="ECO:0000313" key="2">
    <source>
        <dbReference type="EMBL" id="KAJ8355053.1"/>
    </source>
</evidence>
<organism evidence="2 3">
    <name type="scientific">Aldrovandia affinis</name>
    <dbReference type="NCBI Taxonomy" id="143900"/>
    <lineage>
        <taxon>Eukaryota</taxon>
        <taxon>Metazoa</taxon>
        <taxon>Chordata</taxon>
        <taxon>Craniata</taxon>
        <taxon>Vertebrata</taxon>
        <taxon>Euteleostomi</taxon>
        <taxon>Actinopterygii</taxon>
        <taxon>Neopterygii</taxon>
        <taxon>Teleostei</taxon>
        <taxon>Notacanthiformes</taxon>
        <taxon>Halosauridae</taxon>
        <taxon>Aldrovandia</taxon>
    </lineage>
</organism>
<dbReference type="Proteomes" id="UP001221898">
    <property type="component" value="Unassembled WGS sequence"/>
</dbReference>
<reference evidence="2" key="1">
    <citation type="journal article" date="2023" name="Science">
        <title>Genome structures resolve the early diversification of teleost fishes.</title>
        <authorList>
            <person name="Parey E."/>
            <person name="Louis A."/>
            <person name="Montfort J."/>
            <person name="Bouchez O."/>
            <person name="Roques C."/>
            <person name="Iampietro C."/>
            <person name="Lluch J."/>
            <person name="Castinel A."/>
            <person name="Donnadieu C."/>
            <person name="Desvignes T."/>
            <person name="Floi Bucao C."/>
            <person name="Jouanno E."/>
            <person name="Wen M."/>
            <person name="Mejri S."/>
            <person name="Dirks R."/>
            <person name="Jansen H."/>
            <person name="Henkel C."/>
            <person name="Chen W.J."/>
            <person name="Zahm M."/>
            <person name="Cabau C."/>
            <person name="Klopp C."/>
            <person name="Thompson A.W."/>
            <person name="Robinson-Rechavi M."/>
            <person name="Braasch I."/>
            <person name="Lecointre G."/>
            <person name="Bobe J."/>
            <person name="Postlethwait J.H."/>
            <person name="Berthelot C."/>
            <person name="Roest Crollius H."/>
            <person name="Guiguen Y."/>
        </authorList>
    </citation>
    <scope>NUCLEOTIDE SEQUENCE</scope>
    <source>
        <strain evidence="2">NC1722</strain>
    </source>
</reference>
<feature type="region of interest" description="Disordered" evidence="1">
    <location>
        <begin position="45"/>
        <end position="78"/>
    </location>
</feature>
<evidence type="ECO:0000313" key="3">
    <source>
        <dbReference type="Proteomes" id="UP001221898"/>
    </source>
</evidence>
<sequence>MDPVCGARGDPRVRAAILSRKAGSQRCAQGPCRVRGDPSRWRVADLTPARAGPCGARRRPQAEGGDSAGGDLKRKARKDLPVSKAATLAWWYKASCSRKRDRCARSSFKSANPAGARDWQRKARSGPRWWRAAAICREGGGPHGEAKQISVGASAMDLPWWRRVATSSA</sequence>
<comment type="caution">
    <text evidence="2">The sequence shown here is derived from an EMBL/GenBank/DDBJ whole genome shotgun (WGS) entry which is preliminary data.</text>
</comment>